<evidence type="ECO:0008006" key="3">
    <source>
        <dbReference type="Google" id="ProtNLM"/>
    </source>
</evidence>
<dbReference type="AlphaFoldDB" id="A0A7G8BLV2"/>
<organism evidence="1 2">
    <name type="scientific">Alloacidobacterium dinghuense</name>
    <dbReference type="NCBI Taxonomy" id="2763107"/>
    <lineage>
        <taxon>Bacteria</taxon>
        <taxon>Pseudomonadati</taxon>
        <taxon>Acidobacteriota</taxon>
        <taxon>Terriglobia</taxon>
        <taxon>Terriglobales</taxon>
        <taxon>Acidobacteriaceae</taxon>
        <taxon>Alloacidobacterium</taxon>
    </lineage>
</organism>
<sequence length="166" mass="18909">MFNLKPISHDSIETALAKAERYRLLNEPHEAESICHDILAIDPANREARISLVLALTDEIPQEPAAFNSALSAISNLESEYDRAYYSGIAWERRAKSYFDANGPGSTGYVHDWIVKALQFFEQAEHLRPTGNDDAILRWNTCVRFLERHKDLRPKTEEAPEPILSE</sequence>
<keyword evidence="2" id="KW-1185">Reference proteome</keyword>
<protein>
    <recommendedName>
        <fullName evidence="3">Tetratricopeptide repeat protein</fullName>
    </recommendedName>
</protein>
<evidence type="ECO:0000313" key="1">
    <source>
        <dbReference type="EMBL" id="QNI33522.1"/>
    </source>
</evidence>
<dbReference type="KEGG" id="adin:H7849_06130"/>
<dbReference type="RefSeq" id="WP_186745011.1">
    <property type="nucleotide sequence ID" value="NZ_CP060394.1"/>
</dbReference>
<dbReference type="InterPro" id="IPR011990">
    <property type="entry name" value="TPR-like_helical_dom_sf"/>
</dbReference>
<name>A0A7G8BLV2_9BACT</name>
<accession>A0A7G8BLV2</accession>
<proteinExistence type="predicted"/>
<evidence type="ECO:0000313" key="2">
    <source>
        <dbReference type="Proteomes" id="UP000515312"/>
    </source>
</evidence>
<dbReference type="Proteomes" id="UP000515312">
    <property type="component" value="Chromosome"/>
</dbReference>
<dbReference type="Gene3D" id="1.25.40.10">
    <property type="entry name" value="Tetratricopeptide repeat domain"/>
    <property type="match status" value="1"/>
</dbReference>
<dbReference type="EMBL" id="CP060394">
    <property type="protein sequence ID" value="QNI33522.1"/>
    <property type="molecule type" value="Genomic_DNA"/>
</dbReference>
<reference evidence="1 2" key="1">
    <citation type="submission" date="2020-08" db="EMBL/GenBank/DDBJ databases">
        <title>Edaphobacter telluris sp. nov. and Acidobacterium dinghuensis sp. nov., two acidobacteria isolated from forest soil.</title>
        <authorList>
            <person name="Fu J."/>
            <person name="Qiu L."/>
        </authorList>
    </citation>
    <scope>NUCLEOTIDE SEQUENCE [LARGE SCALE GENOMIC DNA]</scope>
    <source>
        <strain evidence="1">4Y35</strain>
    </source>
</reference>
<gene>
    <name evidence="1" type="ORF">H7849_06130</name>
</gene>